<dbReference type="AlphaFoldDB" id="C1N441"/>
<dbReference type="GeneID" id="9688167"/>
<accession>C1N441</accession>
<reference evidence="1 2" key="1">
    <citation type="journal article" date="2009" name="Science">
        <title>Green evolution and dynamic adaptations revealed by genomes of the marine picoeukaryotes Micromonas.</title>
        <authorList>
            <person name="Worden A.Z."/>
            <person name="Lee J.H."/>
            <person name="Mock T."/>
            <person name="Rouze P."/>
            <person name="Simmons M.P."/>
            <person name="Aerts A.L."/>
            <person name="Allen A.E."/>
            <person name="Cuvelier M.L."/>
            <person name="Derelle E."/>
            <person name="Everett M.V."/>
            <person name="Foulon E."/>
            <person name="Grimwood J."/>
            <person name="Gundlach H."/>
            <person name="Henrissat B."/>
            <person name="Napoli C."/>
            <person name="McDonald S.M."/>
            <person name="Parker M.S."/>
            <person name="Rombauts S."/>
            <person name="Salamov A."/>
            <person name="Von Dassow P."/>
            <person name="Badger J.H."/>
            <person name="Coutinho P.M."/>
            <person name="Demir E."/>
            <person name="Dubchak I."/>
            <person name="Gentemann C."/>
            <person name="Eikrem W."/>
            <person name="Gready J.E."/>
            <person name="John U."/>
            <person name="Lanier W."/>
            <person name="Lindquist E.A."/>
            <person name="Lucas S."/>
            <person name="Mayer K.F."/>
            <person name="Moreau H."/>
            <person name="Not F."/>
            <person name="Otillar R."/>
            <person name="Panaud O."/>
            <person name="Pangilinan J."/>
            <person name="Paulsen I."/>
            <person name="Piegu B."/>
            <person name="Poliakov A."/>
            <person name="Robbens S."/>
            <person name="Schmutz J."/>
            <person name="Toulza E."/>
            <person name="Wyss T."/>
            <person name="Zelensky A."/>
            <person name="Zhou K."/>
            <person name="Armbrust E.V."/>
            <person name="Bhattacharya D."/>
            <person name="Goodenough U.W."/>
            <person name="Van de Peer Y."/>
            <person name="Grigoriev I.V."/>
        </authorList>
    </citation>
    <scope>NUCLEOTIDE SEQUENCE [LARGE SCALE GENOMIC DNA]</scope>
    <source>
        <strain evidence="1 2">CCMP1545</strain>
    </source>
</reference>
<organism evidence="2">
    <name type="scientific">Micromonas pusilla (strain CCMP1545)</name>
    <name type="common">Picoplanktonic green alga</name>
    <dbReference type="NCBI Taxonomy" id="564608"/>
    <lineage>
        <taxon>Eukaryota</taxon>
        <taxon>Viridiplantae</taxon>
        <taxon>Chlorophyta</taxon>
        <taxon>Mamiellophyceae</taxon>
        <taxon>Mamiellales</taxon>
        <taxon>Mamiellaceae</taxon>
        <taxon>Micromonas</taxon>
    </lineage>
</organism>
<sequence length="266" mass="28624">MREVLRAACAAGEWPPSGPLMYMSGRQKCKHCEKRFSNLWVTNASCFECETRKRDAGECPVSARGKCPKRAFCPHEKKCIACERASCEACGITCGDGDDVASLIESTRARCVFLDFDRTLCSTKTGASPLHGRGHSLDADLAGVAASHPSVHVVTRNSHVEDIRAFLTREGVPRGVRVHNVGRGVSKGRVIREIIDAFEKEKERGDSGSGGDCDCGLAIADCGGDRGGDCGERRYVFADDSVVELLDADVASVEGLVRVLFSRALA</sequence>
<dbReference type="KEGG" id="mpp:MICPUCDRAFT_52401"/>
<dbReference type="EMBL" id="GG663746">
    <property type="protein sequence ID" value="EEH53546.1"/>
    <property type="molecule type" value="Genomic_DNA"/>
</dbReference>
<evidence type="ECO:0000313" key="2">
    <source>
        <dbReference type="Proteomes" id="UP000001876"/>
    </source>
</evidence>
<gene>
    <name evidence="1" type="ORF">MICPUCDRAFT_52401</name>
</gene>
<dbReference type="RefSeq" id="XP_003062727.1">
    <property type="nucleotide sequence ID" value="XM_003062681.1"/>
</dbReference>
<evidence type="ECO:0000313" key="1">
    <source>
        <dbReference type="EMBL" id="EEH53546.1"/>
    </source>
</evidence>
<dbReference type="OrthoDB" id="497965at2759"/>
<protein>
    <submittedName>
        <fullName evidence="1">Predicted protein</fullName>
    </submittedName>
</protein>
<dbReference type="Proteomes" id="UP000001876">
    <property type="component" value="Unassembled WGS sequence"/>
</dbReference>
<proteinExistence type="predicted"/>
<name>C1N441_MICPC</name>
<keyword evidence="2" id="KW-1185">Reference proteome</keyword>